<evidence type="ECO:0000313" key="3">
    <source>
        <dbReference type="Proteomes" id="UP000237662"/>
    </source>
</evidence>
<dbReference type="Proteomes" id="UP000237662">
    <property type="component" value="Unassembled WGS sequence"/>
</dbReference>
<dbReference type="CDD" id="cd00144">
    <property type="entry name" value="MPP_PPP_family"/>
    <property type="match status" value="1"/>
</dbReference>
<protein>
    <submittedName>
        <fullName evidence="2">Serine/threonine protein phosphatase 1</fullName>
    </submittedName>
</protein>
<dbReference type="InterPro" id="IPR004843">
    <property type="entry name" value="Calcineurin-like_PHP"/>
</dbReference>
<dbReference type="EMBL" id="PTJC01000005">
    <property type="protein sequence ID" value="PPK88338.1"/>
    <property type="molecule type" value="Genomic_DNA"/>
</dbReference>
<name>A0A2S6IA22_9BACT</name>
<dbReference type="AlphaFoldDB" id="A0A2S6IA22"/>
<dbReference type="RefSeq" id="WP_104418890.1">
    <property type="nucleotide sequence ID" value="NZ_PTJC01000005.1"/>
</dbReference>
<dbReference type="Gene3D" id="3.60.21.10">
    <property type="match status" value="1"/>
</dbReference>
<dbReference type="Pfam" id="PF00149">
    <property type="entry name" value="Metallophos"/>
    <property type="match status" value="1"/>
</dbReference>
<reference evidence="2 3" key="1">
    <citation type="submission" date="2018-02" db="EMBL/GenBank/DDBJ databases">
        <title>Genomic Encyclopedia of Archaeal and Bacterial Type Strains, Phase II (KMG-II): from individual species to whole genera.</title>
        <authorList>
            <person name="Goeker M."/>
        </authorList>
    </citation>
    <scope>NUCLEOTIDE SEQUENCE [LARGE SCALE GENOMIC DNA]</scope>
    <source>
        <strain evidence="2 3">DSM 29526</strain>
    </source>
</reference>
<dbReference type="InterPro" id="IPR029052">
    <property type="entry name" value="Metallo-depent_PP-like"/>
</dbReference>
<dbReference type="PROSITE" id="PS00125">
    <property type="entry name" value="SER_THR_PHOSPHATASE"/>
    <property type="match status" value="1"/>
</dbReference>
<dbReference type="InterPro" id="IPR050126">
    <property type="entry name" value="Ap4A_hydrolase"/>
</dbReference>
<sequence>MPRYAITDIHGCFFAFQRLLDEIGFGREDELFLLGDYIDRGPDSRGVLQLVWKLQGEGYRVHCLRGNHEQMLIDAMQQSRPAWDYMPAYAERQQTLIWMQGLPLYLEIPGYVLVHAGLNFGVPDPLEDEHAMLWIRDWESETDLAWLGDRVLLYGHTPRTAAEVQAKVTHMHERKIVCLDSGCAMRHPGMGILTALNLDSGKITLARRS</sequence>
<organism evidence="2 3">
    <name type="scientific">Neolewinella xylanilytica</name>
    <dbReference type="NCBI Taxonomy" id="1514080"/>
    <lineage>
        <taxon>Bacteria</taxon>
        <taxon>Pseudomonadati</taxon>
        <taxon>Bacteroidota</taxon>
        <taxon>Saprospiria</taxon>
        <taxon>Saprospirales</taxon>
        <taxon>Lewinellaceae</taxon>
        <taxon>Neolewinella</taxon>
    </lineage>
</organism>
<dbReference type="GO" id="GO:0005737">
    <property type="term" value="C:cytoplasm"/>
    <property type="evidence" value="ECO:0007669"/>
    <property type="project" value="TreeGrafter"/>
</dbReference>
<dbReference type="InterPro" id="IPR006186">
    <property type="entry name" value="Ser/Thr-sp_prot-phosphatase"/>
</dbReference>
<proteinExistence type="predicted"/>
<dbReference type="PANTHER" id="PTHR42850">
    <property type="entry name" value="METALLOPHOSPHOESTERASE"/>
    <property type="match status" value="1"/>
</dbReference>
<accession>A0A2S6IA22</accession>
<keyword evidence="3" id="KW-1185">Reference proteome</keyword>
<dbReference type="GO" id="GO:0016791">
    <property type="term" value="F:phosphatase activity"/>
    <property type="evidence" value="ECO:0007669"/>
    <property type="project" value="TreeGrafter"/>
</dbReference>
<dbReference type="SUPFAM" id="SSF56300">
    <property type="entry name" value="Metallo-dependent phosphatases"/>
    <property type="match status" value="1"/>
</dbReference>
<gene>
    <name evidence="2" type="ORF">CLV84_1304</name>
</gene>
<evidence type="ECO:0000259" key="1">
    <source>
        <dbReference type="PROSITE" id="PS00125"/>
    </source>
</evidence>
<comment type="caution">
    <text evidence="2">The sequence shown here is derived from an EMBL/GenBank/DDBJ whole genome shotgun (WGS) entry which is preliminary data.</text>
</comment>
<evidence type="ECO:0000313" key="2">
    <source>
        <dbReference type="EMBL" id="PPK88338.1"/>
    </source>
</evidence>
<feature type="domain" description="Serine/threonine specific protein phosphatases" evidence="1">
    <location>
        <begin position="64"/>
        <end position="69"/>
    </location>
</feature>
<dbReference type="OrthoDB" id="9808081at2"/>
<dbReference type="PANTHER" id="PTHR42850:SF4">
    <property type="entry name" value="ZINC-DEPENDENT ENDOPOLYPHOSPHATASE"/>
    <property type="match status" value="1"/>
</dbReference>